<feature type="domain" description="Acyltransferase 3" evidence="2">
    <location>
        <begin position="34"/>
        <end position="95"/>
    </location>
</feature>
<evidence type="ECO:0000256" key="1">
    <source>
        <dbReference type="SAM" id="Phobius"/>
    </source>
</evidence>
<gene>
    <name evidence="3" type="ORF">E3T48_14465</name>
</gene>
<organism evidence="3 4">
    <name type="scientific">Cryobacterium fucosi</name>
    <dbReference type="NCBI Taxonomy" id="1259157"/>
    <lineage>
        <taxon>Bacteria</taxon>
        <taxon>Bacillati</taxon>
        <taxon>Actinomycetota</taxon>
        <taxon>Actinomycetes</taxon>
        <taxon>Micrococcales</taxon>
        <taxon>Microbacteriaceae</taxon>
        <taxon>Cryobacterium</taxon>
    </lineage>
</organism>
<evidence type="ECO:0000313" key="3">
    <source>
        <dbReference type="EMBL" id="TFD73266.1"/>
    </source>
</evidence>
<keyword evidence="1" id="KW-0472">Membrane</keyword>
<dbReference type="Pfam" id="PF01757">
    <property type="entry name" value="Acyl_transf_3"/>
    <property type="match status" value="1"/>
</dbReference>
<comment type="caution">
    <text evidence="3">The sequence shown here is derived from an EMBL/GenBank/DDBJ whole genome shotgun (WGS) entry which is preliminary data.</text>
</comment>
<proteinExistence type="predicted"/>
<protein>
    <recommendedName>
        <fullName evidence="2">Acyltransferase 3 domain-containing protein</fullName>
    </recommendedName>
</protein>
<keyword evidence="1" id="KW-0812">Transmembrane</keyword>
<evidence type="ECO:0000259" key="2">
    <source>
        <dbReference type="Pfam" id="PF01757"/>
    </source>
</evidence>
<sequence>MPSLASAYFPGAPVTGLAGILAYSPLHLAWAGGEAVFLFFVLSGLVLALPSTRGEIDWARYYPSRLIRLYLPVIGAIAFIALTIIIVSRNGVSASQWLEVHPKQYTPAGMIADATLVDGVSGTVTPL</sequence>
<dbReference type="InterPro" id="IPR002656">
    <property type="entry name" value="Acyl_transf_3_dom"/>
</dbReference>
<reference evidence="3 4" key="1">
    <citation type="submission" date="2019-03" db="EMBL/GenBank/DDBJ databases">
        <title>Genomics of glacier-inhabiting Cryobacterium strains.</title>
        <authorList>
            <person name="Liu Q."/>
            <person name="Xin Y.-H."/>
        </authorList>
    </citation>
    <scope>NUCLEOTIDE SEQUENCE [LARGE SCALE GENOMIC DNA]</scope>
    <source>
        <strain evidence="3 4">Hh4</strain>
    </source>
</reference>
<name>A0A4V3IUI2_9MICO</name>
<dbReference type="EMBL" id="SOHH01000098">
    <property type="protein sequence ID" value="TFD73266.1"/>
    <property type="molecule type" value="Genomic_DNA"/>
</dbReference>
<feature type="transmembrane region" description="Helical" evidence="1">
    <location>
        <begin position="28"/>
        <end position="49"/>
    </location>
</feature>
<feature type="transmembrane region" description="Helical" evidence="1">
    <location>
        <begin position="69"/>
        <end position="88"/>
    </location>
</feature>
<dbReference type="Proteomes" id="UP000298313">
    <property type="component" value="Unassembled WGS sequence"/>
</dbReference>
<dbReference type="AlphaFoldDB" id="A0A4V3IUI2"/>
<keyword evidence="1" id="KW-1133">Transmembrane helix</keyword>
<accession>A0A4V3IUI2</accession>
<keyword evidence="4" id="KW-1185">Reference proteome</keyword>
<dbReference type="GO" id="GO:0016747">
    <property type="term" value="F:acyltransferase activity, transferring groups other than amino-acyl groups"/>
    <property type="evidence" value="ECO:0007669"/>
    <property type="project" value="InterPro"/>
</dbReference>
<dbReference type="OrthoDB" id="9796461at2"/>
<evidence type="ECO:0000313" key="4">
    <source>
        <dbReference type="Proteomes" id="UP000298313"/>
    </source>
</evidence>